<dbReference type="PANTHER" id="PTHR10846:SF36">
    <property type="entry name" value="SODIUM_POTASSIUM_CALCIUM EXCHANGER 1"/>
    <property type="match status" value="1"/>
</dbReference>
<reference evidence="27" key="1">
    <citation type="submission" date="2025-08" db="UniProtKB">
        <authorList>
            <consortium name="Ensembl"/>
        </authorList>
    </citation>
    <scope>IDENTIFICATION</scope>
</reference>
<accession>A0A8C3YL52</accession>
<feature type="transmembrane region" description="Helical" evidence="25">
    <location>
        <begin position="561"/>
        <end position="579"/>
    </location>
</feature>
<feature type="compositionally biased region" description="Acidic residues" evidence="24">
    <location>
        <begin position="736"/>
        <end position="769"/>
    </location>
</feature>
<dbReference type="NCBIfam" id="TIGR00367">
    <property type="entry name" value="calcium/sodium antiporter"/>
    <property type="match status" value="1"/>
</dbReference>
<evidence type="ECO:0000256" key="13">
    <source>
        <dbReference type="ARBA" id="ARBA00022989"/>
    </source>
</evidence>
<proteinExistence type="inferred from homology"/>
<comment type="subcellular location">
    <subcellularLocation>
        <location evidence="1">Cell membrane</location>
        <topology evidence="1">Multi-pass membrane protein</topology>
    </subcellularLocation>
</comment>
<dbReference type="AlphaFoldDB" id="A0A8C3YL52"/>
<dbReference type="PANTHER" id="PTHR10846">
    <property type="entry name" value="SODIUM/POTASSIUM/CALCIUM EXCHANGER"/>
    <property type="match status" value="1"/>
</dbReference>
<feature type="domain" description="Sodium/calcium exchanger membrane region" evidence="26">
    <location>
        <begin position="813"/>
        <end position="961"/>
    </location>
</feature>
<evidence type="ECO:0000256" key="17">
    <source>
        <dbReference type="ARBA" id="ARBA00023305"/>
    </source>
</evidence>
<feature type="transmembrane region" description="Helical" evidence="25">
    <location>
        <begin position="847"/>
        <end position="869"/>
    </location>
</feature>
<evidence type="ECO:0000256" key="12">
    <source>
        <dbReference type="ARBA" id="ARBA00022847"/>
    </source>
</evidence>
<evidence type="ECO:0000256" key="19">
    <source>
        <dbReference type="ARBA" id="ARBA00040585"/>
    </source>
</evidence>
<dbReference type="GO" id="GO:0008273">
    <property type="term" value="F:calcium, potassium:sodium antiporter activity"/>
    <property type="evidence" value="ECO:0007669"/>
    <property type="project" value="InterPro"/>
</dbReference>
<evidence type="ECO:0000256" key="23">
    <source>
        <dbReference type="ARBA" id="ARBA00045976"/>
    </source>
</evidence>
<keyword evidence="3" id="KW-0813">Transport</keyword>
<dbReference type="FunFam" id="1.20.1420.30:FF:000004">
    <property type="entry name" value="Sodium/potassium/calcium exchanger 2 isoform 1"/>
    <property type="match status" value="1"/>
</dbReference>
<evidence type="ECO:0000259" key="26">
    <source>
        <dbReference type="Pfam" id="PF01699"/>
    </source>
</evidence>
<keyword evidence="14" id="KW-0406">Ion transport</keyword>
<dbReference type="GO" id="GO:0007601">
    <property type="term" value="P:visual perception"/>
    <property type="evidence" value="ECO:0007669"/>
    <property type="project" value="UniProtKB-KW"/>
</dbReference>
<keyword evidence="28" id="KW-1185">Reference proteome</keyword>
<dbReference type="NCBIfam" id="TIGR00927">
    <property type="entry name" value="2A1904"/>
    <property type="match status" value="1"/>
</dbReference>
<evidence type="ECO:0000256" key="22">
    <source>
        <dbReference type="ARBA" id="ARBA00042684"/>
    </source>
</evidence>
<feature type="transmembrane region" description="Helical" evidence="25">
    <location>
        <begin position="914"/>
        <end position="937"/>
    </location>
</feature>
<feature type="transmembrane region" description="Helical" evidence="25">
    <location>
        <begin position="527"/>
        <end position="549"/>
    </location>
</feature>
<evidence type="ECO:0000256" key="8">
    <source>
        <dbReference type="ARBA" id="ARBA00022606"/>
    </source>
</evidence>
<feature type="compositionally biased region" description="Polar residues" evidence="24">
    <location>
        <begin position="71"/>
        <end position="95"/>
    </location>
</feature>
<dbReference type="InterPro" id="IPR044880">
    <property type="entry name" value="NCX_ion-bd_dom_sf"/>
</dbReference>
<evidence type="ECO:0000256" key="4">
    <source>
        <dbReference type="ARBA" id="ARBA00022449"/>
    </source>
</evidence>
<dbReference type="GO" id="GO:0060292">
    <property type="term" value="P:long-term synaptic depression"/>
    <property type="evidence" value="ECO:0007669"/>
    <property type="project" value="TreeGrafter"/>
</dbReference>
<keyword evidence="9 25" id="KW-0812">Transmembrane</keyword>
<comment type="similarity">
    <text evidence="2">Belongs to the Ca(2+):cation antiporter (CaCA) (TC 2.A.19) family. SLC24A subfamily.</text>
</comment>
<keyword evidence="7" id="KW-0109">Calcium transport</keyword>
<evidence type="ECO:0000256" key="21">
    <source>
        <dbReference type="ARBA" id="ARBA00042297"/>
    </source>
</evidence>
<comment type="catalytic activity">
    <reaction evidence="18">
        <text>Ca(2+)(out) + K(+)(out) + 4 Na(+)(in) = Ca(2+)(in) + K(+)(in) + 4 Na(+)(out)</text>
        <dbReference type="Rhea" id="RHEA:69967"/>
        <dbReference type="ChEBI" id="CHEBI:29101"/>
        <dbReference type="ChEBI" id="CHEBI:29103"/>
        <dbReference type="ChEBI" id="CHEBI:29108"/>
    </reaction>
</comment>
<keyword evidence="6" id="KW-0597">Phosphoprotein</keyword>
<evidence type="ECO:0000256" key="14">
    <source>
        <dbReference type="ARBA" id="ARBA00023065"/>
    </source>
</evidence>
<name>A0A8C3YL52_9CETA</name>
<organism evidence="27 28">
    <name type="scientific">Catagonus wagneri</name>
    <name type="common">Chacoan peccary</name>
    <dbReference type="NCBI Taxonomy" id="51154"/>
    <lineage>
        <taxon>Eukaryota</taxon>
        <taxon>Metazoa</taxon>
        <taxon>Chordata</taxon>
        <taxon>Craniata</taxon>
        <taxon>Vertebrata</taxon>
        <taxon>Euteleostomi</taxon>
        <taxon>Mammalia</taxon>
        <taxon>Eutheria</taxon>
        <taxon>Laurasiatheria</taxon>
        <taxon>Artiodactyla</taxon>
        <taxon>Suina</taxon>
        <taxon>Tayassuidae</taxon>
        <taxon>Catagonus</taxon>
    </lineage>
</organism>
<feature type="transmembrane region" description="Helical" evidence="25">
    <location>
        <begin position="497"/>
        <end position="521"/>
    </location>
</feature>
<evidence type="ECO:0000256" key="6">
    <source>
        <dbReference type="ARBA" id="ARBA00022553"/>
    </source>
</evidence>
<feature type="transmembrane region" description="Helical" evidence="25">
    <location>
        <begin position="21"/>
        <end position="41"/>
    </location>
</feature>
<dbReference type="GO" id="GO:0015293">
    <property type="term" value="F:symporter activity"/>
    <property type="evidence" value="ECO:0007669"/>
    <property type="project" value="UniProtKB-KW"/>
</dbReference>
<dbReference type="Ensembl" id="ENSCWAT00000024976.1">
    <property type="protein sequence ID" value="ENSCWAP00000023041.1"/>
    <property type="gene ID" value="ENSCWAG00000017106.1"/>
</dbReference>
<feature type="transmembrane region" description="Helical" evidence="25">
    <location>
        <begin position="457"/>
        <end position="476"/>
    </location>
</feature>
<dbReference type="InterPro" id="IPR004481">
    <property type="entry name" value="K/Na/Ca-exchanger"/>
</dbReference>
<evidence type="ECO:0000313" key="27">
    <source>
        <dbReference type="Ensembl" id="ENSCWAP00000023041.1"/>
    </source>
</evidence>
<comment type="function">
    <text evidence="23">Calcium, potassium:sodium antiporter that transports 1 Ca(2+) and 1 K(+) in exchange for 4 Na(+). Critical component of the visual transduction cascade, controlling the calcium concentration of outer segments during light and darkness. Light causes a rapid lowering of cytosolic free calcium in the outer segment of both retinal rod and cone photoreceptors and the light-induced lowering of calcium is caused by extrusion via this protein which plays a key role in the process of light adaptation.</text>
</comment>
<evidence type="ECO:0000256" key="16">
    <source>
        <dbReference type="ARBA" id="ARBA00023180"/>
    </source>
</evidence>
<feature type="transmembrane region" description="Helical" evidence="25">
    <location>
        <begin position="585"/>
        <end position="602"/>
    </location>
</feature>
<evidence type="ECO:0000256" key="3">
    <source>
        <dbReference type="ARBA" id="ARBA00022448"/>
    </source>
</evidence>
<feature type="compositionally biased region" description="Acidic residues" evidence="24">
    <location>
        <begin position="704"/>
        <end position="714"/>
    </location>
</feature>
<feature type="transmembrane region" description="Helical" evidence="25">
    <location>
        <begin position="944"/>
        <end position="963"/>
    </location>
</feature>
<keyword evidence="17" id="KW-0844">Vision</keyword>
<keyword evidence="10" id="KW-0677">Repeat</keyword>
<dbReference type="Gene3D" id="1.20.1420.30">
    <property type="entry name" value="NCX, central ion-binding region"/>
    <property type="match status" value="2"/>
</dbReference>
<feature type="region of interest" description="Disordered" evidence="24">
    <location>
        <begin position="71"/>
        <end position="193"/>
    </location>
</feature>
<dbReference type="GO" id="GO:0005886">
    <property type="term" value="C:plasma membrane"/>
    <property type="evidence" value="ECO:0007669"/>
    <property type="project" value="UniProtKB-SubCell"/>
</dbReference>
<evidence type="ECO:0000256" key="9">
    <source>
        <dbReference type="ARBA" id="ARBA00022692"/>
    </source>
</evidence>
<feature type="domain" description="Sodium/calcium exchanger membrane region" evidence="26">
    <location>
        <begin position="462"/>
        <end position="603"/>
    </location>
</feature>
<keyword evidence="16" id="KW-0325">Glycoprotein</keyword>
<keyword evidence="15 25" id="KW-0472">Membrane</keyword>
<dbReference type="GO" id="GO:0060291">
    <property type="term" value="P:long-term synaptic potentiation"/>
    <property type="evidence" value="ECO:0007669"/>
    <property type="project" value="TreeGrafter"/>
</dbReference>
<reference evidence="27" key="2">
    <citation type="submission" date="2025-09" db="UniProtKB">
        <authorList>
            <consortium name="Ensembl"/>
        </authorList>
    </citation>
    <scope>IDENTIFICATION</scope>
</reference>
<dbReference type="InterPro" id="IPR004837">
    <property type="entry name" value="NaCa_Exmemb"/>
</dbReference>
<keyword evidence="4" id="KW-0050">Antiport</keyword>
<evidence type="ECO:0000256" key="25">
    <source>
        <dbReference type="SAM" id="Phobius"/>
    </source>
</evidence>
<evidence type="ECO:0000256" key="15">
    <source>
        <dbReference type="ARBA" id="ARBA00023136"/>
    </source>
</evidence>
<dbReference type="FunFam" id="1.20.1420.30:FF:000002">
    <property type="entry name" value="Sodium/potassium/calcium exchanger 2 isoform 1"/>
    <property type="match status" value="1"/>
</dbReference>
<feature type="compositionally biased region" description="Acidic residues" evidence="24">
    <location>
        <begin position="649"/>
        <end position="658"/>
    </location>
</feature>
<feature type="compositionally biased region" description="Basic and acidic residues" evidence="24">
    <location>
        <begin position="723"/>
        <end position="733"/>
    </location>
</feature>
<evidence type="ECO:0000256" key="24">
    <source>
        <dbReference type="SAM" id="MobiDB-lite"/>
    </source>
</evidence>
<dbReference type="InterPro" id="IPR004817">
    <property type="entry name" value="SLC24A1"/>
</dbReference>
<dbReference type="GeneTree" id="ENSGT01030000234532"/>
<keyword evidence="8" id="KW-0716">Sensory transduction</keyword>
<evidence type="ECO:0000256" key="18">
    <source>
        <dbReference type="ARBA" id="ARBA00033627"/>
    </source>
</evidence>
<feature type="compositionally biased region" description="Acidic residues" evidence="24">
    <location>
        <begin position="668"/>
        <end position="681"/>
    </location>
</feature>
<gene>
    <name evidence="27" type="primary">SLC24A1</name>
</gene>
<keyword evidence="5" id="KW-1003">Cell membrane</keyword>
<keyword evidence="13 25" id="KW-1133">Transmembrane helix</keyword>
<keyword evidence="11" id="KW-0106">Calcium</keyword>
<evidence type="ECO:0000256" key="7">
    <source>
        <dbReference type="ARBA" id="ARBA00022568"/>
    </source>
</evidence>
<sequence>MKKLIRTGLQERRLLWPKRRHWSRLLFLLGILIIGSTYQHLRSPQGLPSLWAAVSSQHRTVKLANRDLPNNEMTMVSSDPPKSSSEMESETSAPQVTVGKDETTPGIMENTPSAPRRIASFTPAIPKSDYSQTAAGTKRVKGNTPVTRSGVLNQYTPTLSRPAVKNYTPATPRTEVKGYHPSQARGKVKKYTPTPLGRMANNYAPFTLMTMTRSHDITPRTTVKESEMMATNKILETNPSKRVVEVTTPPPFKGMTDNTPTFLINNLEADIMTSPRNVAEKNTLTTPRRVDNDSSTSHWGLVEKNKMTTPQETVLEHTEAISEGQMTVTTTTGSSSAETKASTAAWKASNPSHRTSTPIFRISSATFWGLVKNPSTAASSAVTPRVRGNPTTQIRHCVVVEPVPAVPTASSPSLATAMIPEAPSLSPSLLPSSQPDLHPKAEYPQDLFSVEERRQGWVVLHIFGMMYVFVALAIVCDEYFVPALGVITDKLQISEDVAGATFMAAGGSAPELFTSLIGVFISHSNVGIGTIVGSAVFNILFVIGTCALFSREILNLTWWPLFRDISFYILDLMMLILFFLDSLIAWWESLLLLLAYALYVFTMKWNKQLELWVKEQLNKRSVAKVMALGDLSKGDVAGAESTGERTGDEVEAPAEGENGEQNGGEAQLEGESEEKEENESEVDIRVERKDDDSGDEVQAREDCEIKDDEGETGEQELNAENQGEAKDDERGMDGEGGGDGDDGEDEEEEEEEEEDEEGEEEEEEEEEHEEPLSLEWPEARRKQAIYLFLLPIVFPLWLTVPDVRRLEARKFFVITFLGSIVWIAMFSYLMVWWAHQVGETIGISEEIMGLTILAAGTSIPDLITSVIVARKGLGDMAVSSSVGSNIFDITVGLPLPWMLFSLINGLQPVPVSSNGLFCAIVLLFLMLLFVISSIALCKWRMNKILGFTMFLLYFVFLIISVMLEDRIISCPVSV</sequence>
<feature type="compositionally biased region" description="Polar residues" evidence="24">
    <location>
        <begin position="144"/>
        <end position="159"/>
    </location>
</feature>
<evidence type="ECO:0000313" key="28">
    <source>
        <dbReference type="Proteomes" id="UP000694540"/>
    </source>
</evidence>
<feature type="compositionally biased region" description="Basic and acidic residues" evidence="24">
    <location>
        <begin position="682"/>
        <end position="703"/>
    </location>
</feature>
<evidence type="ECO:0000256" key="5">
    <source>
        <dbReference type="ARBA" id="ARBA00022475"/>
    </source>
</evidence>
<dbReference type="GO" id="GO:0005262">
    <property type="term" value="F:calcium channel activity"/>
    <property type="evidence" value="ECO:0007669"/>
    <property type="project" value="TreeGrafter"/>
</dbReference>
<feature type="transmembrane region" description="Helical" evidence="25">
    <location>
        <begin position="812"/>
        <end position="835"/>
    </location>
</feature>
<protein>
    <recommendedName>
        <fullName evidence="19">Sodium/potassium/calcium exchanger 1</fullName>
    </recommendedName>
    <alternativeName>
        <fullName evidence="20">Na(+)/K(+)/Ca(2+)-exchange protein 1</fullName>
    </alternativeName>
    <alternativeName>
        <fullName evidence="21">Retinal rod Na-Ca+K exchanger</fullName>
    </alternativeName>
    <alternativeName>
        <fullName evidence="22">Solute carrier family 24 member 1</fullName>
    </alternativeName>
</protein>
<evidence type="ECO:0000256" key="10">
    <source>
        <dbReference type="ARBA" id="ARBA00022737"/>
    </source>
</evidence>
<feature type="region of interest" description="Disordered" evidence="24">
    <location>
        <begin position="635"/>
        <end position="775"/>
    </location>
</feature>
<dbReference type="Proteomes" id="UP000694540">
    <property type="component" value="Unplaced"/>
</dbReference>
<dbReference type="GO" id="GO:0006874">
    <property type="term" value="P:intracellular calcium ion homeostasis"/>
    <property type="evidence" value="ECO:0007669"/>
    <property type="project" value="TreeGrafter"/>
</dbReference>
<keyword evidence="12" id="KW-0769">Symport</keyword>
<evidence type="ECO:0000256" key="1">
    <source>
        <dbReference type="ARBA" id="ARBA00004651"/>
    </source>
</evidence>
<evidence type="ECO:0000256" key="11">
    <source>
        <dbReference type="ARBA" id="ARBA00022837"/>
    </source>
</evidence>
<dbReference type="Pfam" id="PF01699">
    <property type="entry name" value="Na_Ca_ex"/>
    <property type="match status" value="2"/>
</dbReference>
<evidence type="ECO:0000256" key="20">
    <source>
        <dbReference type="ARBA" id="ARBA00042035"/>
    </source>
</evidence>
<evidence type="ECO:0000256" key="2">
    <source>
        <dbReference type="ARBA" id="ARBA00005364"/>
    </source>
</evidence>